<dbReference type="Ensembl" id="ENSSMAT00000058382.1">
    <property type="protein sequence ID" value="ENSSMAP00000038597.1"/>
    <property type="gene ID" value="ENSSMAG00000003019.2"/>
</dbReference>
<evidence type="ECO:0000256" key="7">
    <source>
        <dbReference type="SAM" id="Coils"/>
    </source>
</evidence>
<keyword evidence="4 7" id="KW-0175">Coiled coil</keyword>
<keyword evidence="2" id="KW-0963">Cytoplasm</keyword>
<evidence type="ECO:0000256" key="6">
    <source>
        <dbReference type="ARBA" id="ARBA00023212"/>
    </source>
</evidence>
<evidence type="ECO:0000256" key="8">
    <source>
        <dbReference type="SAM" id="MobiDB-lite"/>
    </source>
</evidence>
<evidence type="ECO:0000259" key="9">
    <source>
        <dbReference type="PROSITE" id="PS50003"/>
    </source>
</evidence>
<feature type="region of interest" description="Disordered" evidence="8">
    <location>
        <begin position="149"/>
        <end position="176"/>
    </location>
</feature>
<proteinExistence type="predicted"/>
<name>A0A8D3BU89_SCOMX</name>
<dbReference type="GO" id="GO:0051015">
    <property type="term" value="F:actin filament binding"/>
    <property type="evidence" value="ECO:0007669"/>
    <property type="project" value="TreeGrafter"/>
</dbReference>
<dbReference type="SUPFAM" id="SSF50729">
    <property type="entry name" value="PH domain-like"/>
    <property type="match status" value="2"/>
</dbReference>
<feature type="domain" description="PH" evidence="9">
    <location>
        <begin position="234"/>
        <end position="340"/>
    </location>
</feature>
<dbReference type="CDD" id="cd01236">
    <property type="entry name" value="PH_RIP"/>
    <property type="match status" value="1"/>
</dbReference>
<evidence type="ECO:0000256" key="3">
    <source>
        <dbReference type="ARBA" id="ARBA00022553"/>
    </source>
</evidence>
<sequence>MSTAKENPCRKFQANFFNKSKCQNCFKPRELHLLTDQDLTQAKPIYGGWLCLAPEGTDFDNPMQRSRKWQRRFFVLYEHGCLRFALDESPSTLPQGTVNMNLCNDVIDAEPKTGQKNSLCIITPEQEYFIRGENREIINGEQLVVYPRTNKQNQKKKRKVEPTTSQEPGPAKVAVTGSGIPEAEKVPDSSSIIWQEELNQREAEGAAVWATRSGVIEKLEALELENPEKMEVEESGRGGARQGRSEHRRFHREVTGGSGWKKYWFVLTDHSLRYYKDSIAEEASDLDGEIDLSTCYNVTEYQAQRNYGFQIHTQEGVHTLSAMTAGIRRNWIQAVMKNVRPSTAPDVARSSMEKYKFCSRLKSKQTEGTHCGRHKEPGARAKTRRPLKTFDWAEFRPIAQALAQQRAQEAESLQADLGELERSRRREERRKRYESVTSTSAEHASVDEAGRTDCESGEGHLDPPGPTSLERQQRVEEVIEQHWRQVEKTPLREERRVPLPTAVQPTETAELEQLLENYKQGLQLRTAVEREHDVRTGYISPATCERGFAAMEDSHQRVIDELQRKHQRELENLHEEKERLLAEETAATIAAIEAMKNAHRTELEKELDRARKANNNAENADIDEIHRQHEEELCSFQREIEVLSEQYSQKCLENAHLAQALEAERQALRQCQRENQELNAHNQELNNRLAAEITKMRSMTSEDGLGDMTTIQGKELYEFEVMLRVKESEVQYLKQEINSLKDELQSAQRDKKYSTDKYKDIYTELSIVKAKAERDLGRLRDQLQLAHEALGEQSLEDVERGGYGMEKNTSEVCPFTYAERSRRLFTTAGTLPEHSGKGVASG</sequence>
<feature type="compositionally biased region" description="Basic and acidic residues" evidence="8">
    <location>
        <begin position="419"/>
        <end position="434"/>
    </location>
</feature>
<evidence type="ECO:0000256" key="1">
    <source>
        <dbReference type="ARBA" id="ARBA00004245"/>
    </source>
</evidence>
<keyword evidence="3" id="KW-0597">Phosphoprotein</keyword>
<dbReference type="FunFam" id="2.30.29.30:FF:000133">
    <property type="entry name" value="myosin phosphatase Rho-interacting protein isoform X1"/>
    <property type="match status" value="1"/>
</dbReference>
<organism evidence="10 11">
    <name type="scientific">Scophthalmus maximus</name>
    <name type="common">Turbot</name>
    <name type="synonym">Psetta maxima</name>
    <dbReference type="NCBI Taxonomy" id="52904"/>
    <lineage>
        <taxon>Eukaryota</taxon>
        <taxon>Metazoa</taxon>
        <taxon>Chordata</taxon>
        <taxon>Craniata</taxon>
        <taxon>Vertebrata</taxon>
        <taxon>Euteleostomi</taxon>
        <taxon>Actinopterygii</taxon>
        <taxon>Neopterygii</taxon>
        <taxon>Teleostei</taxon>
        <taxon>Neoteleostei</taxon>
        <taxon>Acanthomorphata</taxon>
        <taxon>Carangaria</taxon>
        <taxon>Pleuronectiformes</taxon>
        <taxon>Pleuronectoidei</taxon>
        <taxon>Scophthalmidae</taxon>
        <taxon>Scophthalmus</taxon>
    </lineage>
</organism>
<keyword evidence="6" id="KW-0206">Cytoskeleton</keyword>
<dbReference type="PANTHER" id="PTHR17271:SF12">
    <property type="entry name" value="MYOSIN PHOSPHATASE RHO-INTERACTING PROTEIN ISOFORM X1"/>
    <property type="match status" value="1"/>
</dbReference>
<dbReference type="InterPro" id="IPR011993">
    <property type="entry name" value="PH-like_dom_sf"/>
</dbReference>
<feature type="region of interest" description="Disordered" evidence="8">
    <location>
        <begin position="406"/>
        <end position="469"/>
    </location>
</feature>
<dbReference type="PROSITE" id="PS50003">
    <property type="entry name" value="PH_DOMAIN"/>
    <property type="match status" value="1"/>
</dbReference>
<accession>A0A8D3BU89</accession>
<evidence type="ECO:0000256" key="5">
    <source>
        <dbReference type="ARBA" id="ARBA00023203"/>
    </source>
</evidence>
<dbReference type="AlphaFoldDB" id="A0A8D3BU89"/>
<dbReference type="Gene3D" id="2.30.29.30">
    <property type="entry name" value="Pleckstrin-homology domain (PH domain)/Phosphotyrosine-binding domain (PTB)"/>
    <property type="match status" value="2"/>
</dbReference>
<feature type="region of interest" description="Disordered" evidence="8">
    <location>
        <begin position="229"/>
        <end position="251"/>
    </location>
</feature>
<protein>
    <submittedName>
        <fullName evidence="10">Myosin phosphatase Rho interacting protein</fullName>
    </submittedName>
</protein>
<reference evidence="10" key="2">
    <citation type="submission" date="2025-08" db="UniProtKB">
        <authorList>
            <consortium name="Ensembl"/>
        </authorList>
    </citation>
    <scope>IDENTIFICATION</scope>
</reference>
<feature type="coiled-coil region" evidence="7">
    <location>
        <begin position="654"/>
        <end position="789"/>
    </location>
</feature>
<evidence type="ECO:0000256" key="4">
    <source>
        <dbReference type="ARBA" id="ARBA00023054"/>
    </source>
</evidence>
<keyword evidence="5" id="KW-0009">Actin-binding</keyword>
<dbReference type="Pfam" id="PF00169">
    <property type="entry name" value="PH"/>
    <property type="match status" value="2"/>
</dbReference>
<dbReference type="PANTHER" id="PTHR17271">
    <property type="entry name" value="PLECKSTRIN HOMOLOGY PH DOMAIN-CONTAINING PROTEIN"/>
    <property type="match status" value="1"/>
</dbReference>
<dbReference type="InterPro" id="IPR001849">
    <property type="entry name" value="PH_domain"/>
</dbReference>
<feature type="coiled-coil region" evidence="7">
    <location>
        <begin position="552"/>
        <end position="623"/>
    </location>
</feature>
<feature type="compositionally biased region" description="Basic and acidic residues" evidence="8">
    <location>
        <begin position="444"/>
        <end position="461"/>
    </location>
</feature>
<evidence type="ECO:0000256" key="2">
    <source>
        <dbReference type="ARBA" id="ARBA00022490"/>
    </source>
</evidence>
<evidence type="ECO:0000313" key="11">
    <source>
        <dbReference type="Proteomes" id="UP000694558"/>
    </source>
</evidence>
<reference evidence="10" key="1">
    <citation type="submission" date="2023-05" db="EMBL/GenBank/DDBJ databases">
        <title>High-quality long-read genome of Scophthalmus maximus.</title>
        <authorList>
            <person name="Lien S."/>
            <person name="Martinez P."/>
        </authorList>
    </citation>
    <scope>NUCLEOTIDE SEQUENCE [LARGE SCALE GENOMIC DNA]</scope>
</reference>
<evidence type="ECO:0000313" key="10">
    <source>
        <dbReference type="Ensembl" id="ENSSMAP00000038597.1"/>
    </source>
</evidence>
<feature type="compositionally biased region" description="Low complexity" evidence="8">
    <location>
        <begin position="406"/>
        <end position="415"/>
    </location>
</feature>
<dbReference type="SMART" id="SM00233">
    <property type="entry name" value="PH"/>
    <property type="match status" value="2"/>
</dbReference>
<dbReference type="Proteomes" id="UP000694558">
    <property type="component" value="Chromosome 18"/>
</dbReference>
<comment type="subcellular location">
    <subcellularLocation>
        <location evidence="1">Cytoplasm</location>
        <location evidence="1">Cytoskeleton</location>
    </subcellularLocation>
</comment>
<dbReference type="InterPro" id="IPR052223">
    <property type="entry name" value="Actin_Cytoskeleton_Reg"/>
</dbReference>
<dbReference type="GO" id="GO:0015629">
    <property type="term" value="C:actin cytoskeleton"/>
    <property type="evidence" value="ECO:0007669"/>
    <property type="project" value="UniProtKB-ARBA"/>
</dbReference>
<dbReference type="GeneTree" id="ENSGT00940000164958"/>